<evidence type="ECO:0000313" key="11">
    <source>
        <dbReference type="Proteomes" id="UP000261174"/>
    </source>
</evidence>
<keyword evidence="3 9" id="KW-0808">Transferase</keyword>
<accession>A0A3E1P5G4</accession>
<evidence type="ECO:0000256" key="6">
    <source>
        <dbReference type="ARBA" id="ARBA00023133"/>
    </source>
</evidence>
<feature type="transmembrane region" description="Helical" evidence="9">
    <location>
        <begin position="279"/>
        <end position="296"/>
    </location>
</feature>
<feature type="transmembrane region" description="Helical" evidence="9">
    <location>
        <begin position="248"/>
        <end position="267"/>
    </location>
</feature>
<evidence type="ECO:0000313" key="10">
    <source>
        <dbReference type="EMBL" id="RFM35360.1"/>
    </source>
</evidence>
<dbReference type="GO" id="GO:0006784">
    <property type="term" value="P:heme A biosynthetic process"/>
    <property type="evidence" value="ECO:0007669"/>
    <property type="project" value="TreeGrafter"/>
</dbReference>
<dbReference type="GO" id="GO:0048034">
    <property type="term" value="P:heme O biosynthetic process"/>
    <property type="evidence" value="ECO:0007669"/>
    <property type="project" value="UniProtKB-UniRule"/>
</dbReference>
<keyword evidence="6 9" id="KW-0350">Heme biosynthesis</keyword>
<dbReference type="GO" id="GO:0005886">
    <property type="term" value="C:plasma membrane"/>
    <property type="evidence" value="ECO:0007669"/>
    <property type="project" value="UniProtKB-SubCell"/>
</dbReference>
<dbReference type="InterPro" id="IPR044878">
    <property type="entry name" value="UbiA_sf"/>
</dbReference>
<evidence type="ECO:0000256" key="9">
    <source>
        <dbReference type="HAMAP-Rule" id="MF_00154"/>
    </source>
</evidence>
<comment type="similarity">
    <text evidence="9">Belongs to the UbiA prenyltransferase family. Protoheme IX farnesyltransferase subfamily.</text>
</comment>
<dbReference type="Gene3D" id="1.10.357.140">
    <property type="entry name" value="UbiA prenyltransferase"/>
    <property type="match status" value="1"/>
</dbReference>
<sequence>MIRENSIKLSLSYAVASKVKDYSQLMKFNLTFMVVFSSVVGYLLVPGVEFSLIKIVELFAGGLLVSGSANTINQLIEVETDKLMKRTAVRPLPSGRVSENEARVLAFATAISGVLIMAWAFNWLSAGLSLLSLVVYAFIYTPWKKWNSMAVLVGGIPGAMPLLIGWAAGANELGAGGWSLYALQFVWQFPHFWAIAWIGHNDYKTVGFKLLPNGSEPNRMVAIQAVMYTFLLIPLGFLPYLLGVSGGISAIIVLLATLFFLYRAINLYRKCDAPAARKLMFGSYIYLTIMQLALLADKVHNI</sequence>
<keyword evidence="2 9" id="KW-1003">Cell membrane</keyword>
<feature type="transmembrane region" description="Helical" evidence="9">
    <location>
        <begin position="150"/>
        <end position="168"/>
    </location>
</feature>
<feature type="transmembrane region" description="Helical" evidence="9">
    <location>
        <begin position="220"/>
        <end position="242"/>
    </location>
</feature>
<dbReference type="UniPathway" id="UPA00834">
    <property type="reaction ID" value="UER00712"/>
</dbReference>
<dbReference type="EC" id="2.5.1.141" evidence="9"/>
<keyword evidence="11" id="KW-1185">Reference proteome</keyword>
<proteinExistence type="inferred from homology"/>
<gene>
    <name evidence="10" type="primary">cyoE</name>
    <name evidence="9" type="synonym">ctaB</name>
    <name evidence="10" type="ORF">DXN04_08195</name>
</gene>
<feature type="transmembrane region" description="Helical" evidence="9">
    <location>
        <begin position="28"/>
        <end position="45"/>
    </location>
</feature>
<keyword evidence="5 9" id="KW-1133">Transmembrane helix</keyword>
<comment type="miscellaneous">
    <text evidence="9">Carbon 2 of the heme B porphyrin ring is defined according to the Fischer nomenclature.</text>
</comment>
<dbReference type="GO" id="GO:0008495">
    <property type="term" value="F:protoheme IX farnesyltransferase activity"/>
    <property type="evidence" value="ECO:0007669"/>
    <property type="project" value="UniProtKB-UniRule"/>
</dbReference>
<dbReference type="AlphaFoldDB" id="A0A3E1P5G4"/>
<reference evidence="10 11" key="1">
    <citation type="submission" date="2018-08" db="EMBL/GenBank/DDBJ databases">
        <title>Chitinophaga sp. K20C18050901, a novel bacterium isolated from forest soil.</title>
        <authorList>
            <person name="Wang C."/>
        </authorList>
    </citation>
    <scope>NUCLEOTIDE SEQUENCE [LARGE SCALE GENOMIC DNA]</scope>
    <source>
        <strain evidence="10 11">K20C18050901</strain>
    </source>
</reference>
<dbReference type="InterPro" id="IPR030470">
    <property type="entry name" value="UbiA_prenylTrfase_CS"/>
</dbReference>
<evidence type="ECO:0000256" key="8">
    <source>
        <dbReference type="ARBA" id="ARBA00047690"/>
    </source>
</evidence>
<dbReference type="Proteomes" id="UP000261174">
    <property type="component" value="Unassembled WGS sequence"/>
</dbReference>
<keyword evidence="4 9" id="KW-0812">Transmembrane</keyword>
<feature type="transmembrane region" description="Helical" evidence="9">
    <location>
        <begin position="127"/>
        <end position="143"/>
    </location>
</feature>
<protein>
    <recommendedName>
        <fullName evidence="9">Protoheme IX farnesyltransferase</fullName>
        <ecNumber evidence="9">2.5.1.141</ecNumber>
    </recommendedName>
    <alternativeName>
        <fullName evidence="9">Heme B farnesyltransferase</fullName>
    </alternativeName>
    <alternativeName>
        <fullName evidence="9">Heme O synthase</fullName>
    </alternativeName>
</protein>
<evidence type="ECO:0000256" key="4">
    <source>
        <dbReference type="ARBA" id="ARBA00022692"/>
    </source>
</evidence>
<organism evidence="10 11">
    <name type="scientific">Chitinophaga silvisoli</name>
    <dbReference type="NCBI Taxonomy" id="2291814"/>
    <lineage>
        <taxon>Bacteria</taxon>
        <taxon>Pseudomonadati</taxon>
        <taxon>Bacteroidota</taxon>
        <taxon>Chitinophagia</taxon>
        <taxon>Chitinophagales</taxon>
        <taxon>Chitinophagaceae</taxon>
        <taxon>Chitinophaga</taxon>
    </lineage>
</organism>
<evidence type="ECO:0000256" key="2">
    <source>
        <dbReference type="ARBA" id="ARBA00022475"/>
    </source>
</evidence>
<dbReference type="PANTHER" id="PTHR43448:SF2">
    <property type="entry name" value="PROTOHEME IX FARNESYLTRANSFERASE, MITOCHONDRIAL"/>
    <property type="match status" value="1"/>
</dbReference>
<dbReference type="RefSeq" id="WP_116852839.1">
    <property type="nucleotide sequence ID" value="NZ_QTJV01000002.1"/>
</dbReference>
<comment type="function">
    <text evidence="9">Converts heme B (protoheme IX) to heme O by substitution of the vinyl group on carbon 2 of heme B porphyrin ring with a hydroxyethyl farnesyl side group.</text>
</comment>
<evidence type="ECO:0000256" key="7">
    <source>
        <dbReference type="ARBA" id="ARBA00023136"/>
    </source>
</evidence>
<evidence type="ECO:0000256" key="3">
    <source>
        <dbReference type="ARBA" id="ARBA00022679"/>
    </source>
</evidence>
<dbReference type="OrthoDB" id="9814417at2"/>
<comment type="subcellular location">
    <subcellularLocation>
        <location evidence="9">Cell membrane</location>
        <topology evidence="9">Multi-pass membrane protein</topology>
    </subcellularLocation>
    <subcellularLocation>
        <location evidence="1">Membrane</location>
        <topology evidence="1">Multi-pass membrane protein</topology>
    </subcellularLocation>
</comment>
<comment type="pathway">
    <text evidence="9">Porphyrin-containing compound metabolism; heme O biosynthesis; heme O from protoheme: step 1/1.</text>
</comment>
<comment type="caution">
    <text evidence="10">The sequence shown here is derived from an EMBL/GenBank/DDBJ whole genome shotgun (WGS) entry which is preliminary data.</text>
</comment>
<dbReference type="InterPro" id="IPR006369">
    <property type="entry name" value="Protohaem_IX_farnesylTrfase"/>
</dbReference>
<name>A0A3E1P5G4_9BACT</name>
<keyword evidence="7 9" id="KW-0472">Membrane</keyword>
<dbReference type="PROSITE" id="PS00943">
    <property type="entry name" value="UBIA"/>
    <property type="match status" value="1"/>
</dbReference>
<dbReference type="PANTHER" id="PTHR43448">
    <property type="entry name" value="PROTOHEME IX FARNESYLTRANSFERASE, MITOCHONDRIAL"/>
    <property type="match status" value="1"/>
</dbReference>
<evidence type="ECO:0000256" key="5">
    <source>
        <dbReference type="ARBA" id="ARBA00022989"/>
    </source>
</evidence>
<dbReference type="EMBL" id="QTJV01000002">
    <property type="protein sequence ID" value="RFM35360.1"/>
    <property type="molecule type" value="Genomic_DNA"/>
</dbReference>
<feature type="transmembrane region" description="Helical" evidence="9">
    <location>
        <begin position="180"/>
        <end position="199"/>
    </location>
</feature>
<dbReference type="HAMAP" id="MF_00154">
    <property type="entry name" value="CyoE_CtaB"/>
    <property type="match status" value="1"/>
</dbReference>
<dbReference type="InterPro" id="IPR000537">
    <property type="entry name" value="UbiA_prenyltransferase"/>
</dbReference>
<dbReference type="CDD" id="cd13957">
    <property type="entry name" value="PT_UbiA_Cox10"/>
    <property type="match status" value="1"/>
</dbReference>
<dbReference type="Pfam" id="PF01040">
    <property type="entry name" value="UbiA"/>
    <property type="match status" value="1"/>
</dbReference>
<comment type="catalytic activity">
    <reaction evidence="8 9">
        <text>heme b + (2E,6E)-farnesyl diphosphate + H2O = Fe(II)-heme o + diphosphate</text>
        <dbReference type="Rhea" id="RHEA:28070"/>
        <dbReference type="ChEBI" id="CHEBI:15377"/>
        <dbReference type="ChEBI" id="CHEBI:33019"/>
        <dbReference type="ChEBI" id="CHEBI:60344"/>
        <dbReference type="ChEBI" id="CHEBI:60530"/>
        <dbReference type="ChEBI" id="CHEBI:175763"/>
        <dbReference type="EC" id="2.5.1.141"/>
    </reaction>
</comment>
<evidence type="ECO:0000256" key="1">
    <source>
        <dbReference type="ARBA" id="ARBA00004141"/>
    </source>
</evidence>
<dbReference type="NCBIfam" id="TIGR01473">
    <property type="entry name" value="cyoE_ctaB"/>
    <property type="match status" value="1"/>
</dbReference>